<gene>
    <name evidence="6" type="ORF">SAMN02746066_03752</name>
</gene>
<dbReference type="RefSeq" id="WP_073290155.1">
    <property type="nucleotide sequence ID" value="NZ_FRCP01000020.1"/>
</dbReference>
<sequence length="159" mass="17755">MNNEDLKAFTTRITQANGSELVVIVYEIILKDIENAKEAFGAQDHATFTRDVNHAIKFVNELINTLDFGYSISYDLMQLYLYCNKQLIQTTLKNELEPLESASKVLTSLLKGFIDVAGQDEGGPLMSNTQQVYAGLTYGKGSLNEMYIDPNQASRGFRA</sequence>
<evidence type="ECO:0000256" key="1">
    <source>
        <dbReference type="ARBA" id="ARBA00004514"/>
    </source>
</evidence>
<protein>
    <submittedName>
        <fullName evidence="6">Flagellar protein FliS</fullName>
    </submittedName>
</protein>
<keyword evidence="7" id="KW-1185">Reference proteome</keyword>
<dbReference type="CDD" id="cd16098">
    <property type="entry name" value="FliS"/>
    <property type="match status" value="1"/>
</dbReference>
<keyword evidence="5" id="KW-0143">Chaperone</keyword>
<evidence type="ECO:0000256" key="2">
    <source>
        <dbReference type="ARBA" id="ARBA00008787"/>
    </source>
</evidence>
<keyword evidence="3" id="KW-0963">Cytoplasm</keyword>
<keyword evidence="6" id="KW-0966">Cell projection</keyword>
<dbReference type="Proteomes" id="UP000184038">
    <property type="component" value="Unassembled WGS sequence"/>
</dbReference>
<dbReference type="OrthoDB" id="1767099at2"/>
<name>A0A1M7MCK3_9FIRM</name>
<evidence type="ECO:0000313" key="7">
    <source>
        <dbReference type="Proteomes" id="UP000184038"/>
    </source>
</evidence>
<dbReference type="GO" id="GO:0071973">
    <property type="term" value="P:bacterial-type flagellum-dependent cell motility"/>
    <property type="evidence" value="ECO:0007669"/>
    <property type="project" value="TreeGrafter"/>
</dbReference>
<evidence type="ECO:0000256" key="4">
    <source>
        <dbReference type="ARBA" id="ARBA00022795"/>
    </source>
</evidence>
<dbReference type="GO" id="GO:0005829">
    <property type="term" value="C:cytosol"/>
    <property type="evidence" value="ECO:0007669"/>
    <property type="project" value="UniProtKB-SubCell"/>
</dbReference>
<proteinExistence type="inferred from homology"/>
<evidence type="ECO:0000256" key="5">
    <source>
        <dbReference type="ARBA" id="ARBA00023186"/>
    </source>
</evidence>
<reference evidence="6 7" key="1">
    <citation type="submission" date="2016-11" db="EMBL/GenBank/DDBJ databases">
        <authorList>
            <person name="Jaros S."/>
            <person name="Januszkiewicz K."/>
            <person name="Wedrychowicz H."/>
        </authorList>
    </citation>
    <scope>NUCLEOTIDE SEQUENCE [LARGE SCALE GENOMIC DNA]</scope>
    <source>
        <strain evidence="6 7">DSM 15930</strain>
    </source>
</reference>
<dbReference type="Gene3D" id="1.20.120.340">
    <property type="entry name" value="Flagellar protein FliS"/>
    <property type="match status" value="1"/>
</dbReference>
<keyword evidence="6" id="KW-0969">Cilium</keyword>
<evidence type="ECO:0000313" key="6">
    <source>
        <dbReference type="EMBL" id="SHM88481.1"/>
    </source>
</evidence>
<organism evidence="6 7">
    <name type="scientific">Anaerosporobacter mobilis DSM 15930</name>
    <dbReference type="NCBI Taxonomy" id="1120996"/>
    <lineage>
        <taxon>Bacteria</taxon>
        <taxon>Bacillati</taxon>
        <taxon>Bacillota</taxon>
        <taxon>Clostridia</taxon>
        <taxon>Lachnospirales</taxon>
        <taxon>Lachnospiraceae</taxon>
        <taxon>Anaerosporobacter</taxon>
    </lineage>
</organism>
<dbReference type="GO" id="GO:0044780">
    <property type="term" value="P:bacterial-type flagellum assembly"/>
    <property type="evidence" value="ECO:0007669"/>
    <property type="project" value="InterPro"/>
</dbReference>
<dbReference type="AlphaFoldDB" id="A0A1M7MCK3"/>
<dbReference type="Pfam" id="PF02561">
    <property type="entry name" value="FliS"/>
    <property type="match status" value="1"/>
</dbReference>
<keyword evidence="4" id="KW-1005">Bacterial flagellum biogenesis</keyword>
<dbReference type="PANTHER" id="PTHR34773:SF1">
    <property type="entry name" value="FLAGELLAR SECRETION CHAPERONE FLIS"/>
    <property type="match status" value="1"/>
</dbReference>
<keyword evidence="6" id="KW-0282">Flagellum</keyword>
<evidence type="ECO:0000256" key="3">
    <source>
        <dbReference type="ARBA" id="ARBA00022490"/>
    </source>
</evidence>
<accession>A0A1M7MCK3</accession>
<dbReference type="SUPFAM" id="SSF101116">
    <property type="entry name" value="Flagellar export chaperone FliS"/>
    <property type="match status" value="1"/>
</dbReference>
<dbReference type="EMBL" id="FRCP01000020">
    <property type="protein sequence ID" value="SHM88481.1"/>
    <property type="molecule type" value="Genomic_DNA"/>
</dbReference>
<dbReference type="STRING" id="1120996.SAMN02746066_03752"/>
<dbReference type="InterPro" id="IPR036584">
    <property type="entry name" value="FliS_sf"/>
</dbReference>
<comment type="similarity">
    <text evidence="2">Belongs to the FliS family.</text>
</comment>
<dbReference type="PANTHER" id="PTHR34773">
    <property type="entry name" value="FLAGELLAR SECRETION CHAPERONE FLIS"/>
    <property type="match status" value="1"/>
</dbReference>
<comment type="subcellular location">
    <subcellularLocation>
        <location evidence="1">Cytoplasm</location>
        <location evidence="1">Cytosol</location>
    </subcellularLocation>
</comment>
<dbReference type="InterPro" id="IPR003713">
    <property type="entry name" value="FliS"/>
</dbReference>